<dbReference type="GO" id="GO:0006357">
    <property type="term" value="P:regulation of transcription by RNA polymerase II"/>
    <property type="evidence" value="ECO:0007669"/>
    <property type="project" value="TreeGrafter"/>
</dbReference>
<evidence type="ECO:0000256" key="7">
    <source>
        <dbReference type="ARBA" id="ARBA00023163"/>
    </source>
</evidence>
<gene>
    <name evidence="11" type="ORF">CCAM_LOCUS22427</name>
</gene>
<dbReference type="InterPro" id="IPR003653">
    <property type="entry name" value="Peptidase_C48_C"/>
</dbReference>
<keyword evidence="7" id="KW-0804">Transcription</keyword>
<dbReference type="PANTHER" id="PTHR12691">
    <property type="entry name" value="MEDIATOR OF RNA POLYMERASE II TRANSCRIPTION SUBUNIT 23"/>
    <property type="match status" value="1"/>
</dbReference>
<dbReference type="EMBL" id="OOIL02002134">
    <property type="protein sequence ID" value="VFQ80651.1"/>
    <property type="molecule type" value="Genomic_DNA"/>
</dbReference>
<dbReference type="SUPFAM" id="SSF54001">
    <property type="entry name" value="Cysteine proteinases"/>
    <property type="match status" value="1"/>
</dbReference>
<keyword evidence="6" id="KW-0805">Transcription regulation</keyword>
<proteinExistence type="inferred from homology"/>
<feature type="domain" description="Ubiquitin-like protease family profile" evidence="10">
    <location>
        <begin position="530"/>
        <end position="622"/>
    </location>
</feature>
<dbReference type="InterPro" id="IPR038765">
    <property type="entry name" value="Papain-like_cys_pep_sf"/>
</dbReference>
<evidence type="ECO:0000256" key="5">
    <source>
        <dbReference type="ARBA" id="ARBA00022801"/>
    </source>
</evidence>
<comment type="similarity">
    <text evidence="2">Belongs to the peptidase C48 family.</text>
</comment>
<dbReference type="GO" id="GO:0005667">
    <property type="term" value="C:transcription regulator complex"/>
    <property type="evidence" value="ECO:0007669"/>
    <property type="project" value="TreeGrafter"/>
</dbReference>
<evidence type="ECO:0000256" key="9">
    <source>
        <dbReference type="SAM" id="MobiDB-lite"/>
    </source>
</evidence>
<keyword evidence="4" id="KW-0645">Protease</keyword>
<dbReference type="Gene3D" id="3.40.395.10">
    <property type="entry name" value="Adenoviral Proteinase, Chain A"/>
    <property type="match status" value="1"/>
</dbReference>
<evidence type="ECO:0000256" key="1">
    <source>
        <dbReference type="ARBA" id="ARBA00004123"/>
    </source>
</evidence>
<evidence type="ECO:0000256" key="2">
    <source>
        <dbReference type="ARBA" id="ARBA00005234"/>
    </source>
</evidence>
<evidence type="ECO:0000256" key="3">
    <source>
        <dbReference type="ARBA" id="ARBA00010222"/>
    </source>
</evidence>
<dbReference type="Proteomes" id="UP000595140">
    <property type="component" value="Unassembled WGS sequence"/>
</dbReference>
<dbReference type="GO" id="GO:0008234">
    <property type="term" value="F:cysteine-type peptidase activity"/>
    <property type="evidence" value="ECO:0007669"/>
    <property type="project" value="InterPro"/>
</dbReference>
<dbReference type="GO" id="GO:0016592">
    <property type="term" value="C:mediator complex"/>
    <property type="evidence" value="ECO:0007669"/>
    <property type="project" value="TreeGrafter"/>
</dbReference>
<feature type="region of interest" description="Disordered" evidence="9">
    <location>
        <begin position="327"/>
        <end position="350"/>
    </location>
</feature>
<feature type="region of interest" description="Disordered" evidence="9">
    <location>
        <begin position="652"/>
        <end position="690"/>
    </location>
</feature>
<name>A0A484LVU7_9ASTE</name>
<evidence type="ECO:0000259" key="10">
    <source>
        <dbReference type="Pfam" id="PF02902"/>
    </source>
</evidence>
<protein>
    <recommendedName>
        <fullName evidence="10">Ubiquitin-like protease family profile domain-containing protein</fullName>
    </recommendedName>
</protein>
<comment type="similarity">
    <text evidence="3">Belongs to the Mediator complex subunit 23 family.</text>
</comment>
<evidence type="ECO:0000313" key="11">
    <source>
        <dbReference type="EMBL" id="VFQ80651.1"/>
    </source>
</evidence>
<dbReference type="InterPro" id="IPR021629">
    <property type="entry name" value="Mediator_Med23"/>
</dbReference>
<sequence length="1131" mass="125725">MVLELRDVLQKGDEGFGQFPDTLSNSLLKLIVNDVEPTDSELLLGSVKELFKGKGTSAVKARKKLSLSISKRFRKVKERQMNIRDAFVRQKTAGEACGSVLKRKGKTVCVENKDSEQLDMVKEIKKIKEKQDAQDKKLDEILGILLQKTANVEAGSASGKGSLMGGNEEPRVRNEGITIEGNTDVEGKCGVDLDLSCDDGGPSFDLLTPLPRVDAVGAEIRNDKSGNVSVTEACDPVKEGTCLDIPYTETQYDPHFLELIDVQEEMFKKSLQNASSGPMVSCEGIVGQDAIQGWCKRSVSGDDTAKTTGNTTMPKEVHVPVDVESAFGGSSGSNKGNLGQHIDGGKRKRSLDDDDFERFFTSSGVGSGDHGVNGAQDALVVFSKGSDSITACVEIDRPKRVHKNPERYTPTEVEHHKEKRKLERMERAKQHMERVRLEVCHGPFSKDPMAMLADVEIQKHVEIVMHFLEVKGRQYNLLQMYTTITPYFLQGLYNHQQKVIVGKAKKAEVVNNRNLSSEVLGLAREYSRPWSECDFVYMPLNTSDHWILLVLEVEGRTIRVYDSKGRKGKSSRALNEYVECMTELLPVLLNLLSVYDEHSDGPMGKKKFNIKVVDECPQQDDGHRIHSEMMAQVFLGLVNAVNLKSGWGGTMMRAPTPNNLSNHPTPEIESSSQQPPPPPQSLPSQQLSSSSLAFRAHPLHPARPAIVDLFNLYLGVNVRQKLDEPVREPPNKAQKRVTALNREFPPQNEQFLIDFEHLQSQFTEQEQLHAVTEAVLISLVIQCSSHAPRAEFLLFAINGLCSIGYINWDTFLPSLLSSVSSAGVYVGKGNQLGNAGSSAAFSQSGMLSNSNSVTNISNFQASTPASPLPKIHGIGSPVHSAPEPSSCVTLSPLKSSDVSGAGQQSTAIATLSVRDNELNSLHLWCCKIILTGLETNLKPATHADILHNLLNWLIRWDQKHDIVDFDSSKHCKLDKAYIECLHSCLDVIWLLVEDEKCRVPFYELLRSGLQFIENIPDDEALFTLILEIHRRRDWMAMHMQMLDQHLHCPTFGTPRLLPQCTSNMSGEQATNMRYSPITYPSVLGEPLHGEVILFSYDFWALILYILKCFQTPYPLRIVCSFPFKTSSLSFE</sequence>
<evidence type="ECO:0000256" key="8">
    <source>
        <dbReference type="ARBA" id="ARBA00023242"/>
    </source>
</evidence>
<evidence type="ECO:0000256" key="4">
    <source>
        <dbReference type="ARBA" id="ARBA00022670"/>
    </source>
</evidence>
<evidence type="ECO:0000256" key="6">
    <source>
        <dbReference type="ARBA" id="ARBA00023015"/>
    </source>
</evidence>
<keyword evidence="12" id="KW-1185">Reference proteome</keyword>
<dbReference type="GO" id="GO:0010628">
    <property type="term" value="P:positive regulation of gene expression"/>
    <property type="evidence" value="ECO:0007669"/>
    <property type="project" value="TreeGrafter"/>
</dbReference>
<comment type="subcellular location">
    <subcellularLocation>
        <location evidence="1">Nucleus</location>
    </subcellularLocation>
</comment>
<dbReference type="OrthoDB" id="9982951at2759"/>
<keyword evidence="8" id="KW-0539">Nucleus</keyword>
<keyword evidence="5" id="KW-0378">Hydrolase</keyword>
<reference evidence="11 12" key="1">
    <citation type="submission" date="2018-04" db="EMBL/GenBank/DDBJ databases">
        <authorList>
            <person name="Vogel A."/>
        </authorList>
    </citation>
    <scope>NUCLEOTIDE SEQUENCE [LARGE SCALE GENOMIC DNA]</scope>
</reference>
<dbReference type="AlphaFoldDB" id="A0A484LVU7"/>
<dbReference type="Pfam" id="PF02902">
    <property type="entry name" value="Peptidase_C48"/>
    <property type="match status" value="1"/>
</dbReference>
<accession>A0A484LVU7</accession>
<organism evidence="11 12">
    <name type="scientific">Cuscuta campestris</name>
    <dbReference type="NCBI Taxonomy" id="132261"/>
    <lineage>
        <taxon>Eukaryota</taxon>
        <taxon>Viridiplantae</taxon>
        <taxon>Streptophyta</taxon>
        <taxon>Embryophyta</taxon>
        <taxon>Tracheophyta</taxon>
        <taxon>Spermatophyta</taxon>
        <taxon>Magnoliopsida</taxon>
        <taxon>eudicotyledons</taxon>
        <taxon>Gunneridae</taxon>
        <taxon>Pentapetalae</taxon>
        <taxon>asterids</taxon>
        <taxon>lamiids</taxon>
        <taxon>Solanales</taxon>
        <taxon>Convolvulaceae</taxon>
        <taxon>Cuscuteae</taxon>
        <taxon>Cuscuta</taxon>
        <taxon>Cuscuta subgen. Grammica</taxon>
        <taxon>Cuscuta sect. Cleistogrammica</taxon>
    </lineage>
</organism>
<evidence type="ECO:0000313" key="12">
    <source>
        <dbReference type="Proteomes" id="UP000595140"/>
    </source>
</evidence>
<dbReference type="GO" id="GO:0006508">
    <property type="term" value="P:proteolysis"/>
    <property type="evidence" value="ECO:0007669"/>
    <property type="project" value="UniProtKB-KW"/>
</dbReference>
<dbReference type="PANTHER" id="PTHR12691:SF10">
    <property type="entry name" value="MEDIATOR OF RNA POLYMERASE II TRANSCRIPTION SUBUNIT 23"/>
    <property type="match status" value="1"/>
</dbReference>